<reference evidence="14" key="3">
    <citation type="submission" date="2015-06" db="UniProtKB">
        <authorList>
            <consortium name="EnsemblMetazoa"/>
        </authorList>
    </citation>
    <scope>IDENTIFICATION</scope>
</reference>
<keyword evidence="5" id="KW-0963">Cytoplasm</keyword>
<dbReference type="FunCoup" id="T1FQ39">
    <property type="interactions" value="69"/>
</dbReference>
<evidence type="ECO:0000259" key="12">
    <source>
        <dbReference type="Pfam" id="PF11527"/>
    </source>
</evidence>
<evidence type="ECO:0000256" key="8">
    <source>
        <dbReference type="ARBA" id="ARBA00023273"/>
    </source>
</evidence>
<dbReference type="EnsemblMetazoa" id="HelroT188546">
    <property type="protein sequence ID" value="HelroP188546"/>
    <property type="gene ID" value="HelroG188546"/>
</dbReference>
<dbReference type="InterPro" id="IPR042541">
    <property type="entry name" value="BART_sf"/>
</dbReference>
<evidence type="ECO:0000313" key="13">
    <source>
        <dbReference type="EMBL" id="ESO01983.1"/>
    </source>
</evidence>
<feature type="coiled-coil region" evidence="10">
    <location>
        <begin position="212"/>
        <end position="239"/>
    </location>
</feature>
<dbReference type="STRING" id="6412.T1FQ39"/>
<dbReference type="CTD" id="20210936"/>
<evidence type="ECO:0000256" key="1">
    <source>
        <dbReference type="ARBA" id="ARBA00004138"/>
    </source>
</evidence>
<dbReference type="KEGG" id="hro:HELRODRAFT_188546"/>
<dbReference type="HOGENOM" id="CLU_704469_0_0_1"/>
<evidence type="ECO:0000256" key="3">
    <source>
        <dbReference type="ARBA" id="ARBA00007460"/>
    </source>
</evidence>
<gene>
    <name evidence="14" type="primary">20210936</name>
    <name evidence="13" type="ORF">HELRODRAFT_188546</name>
</gene>
<evidence type="ECO:0000313" key="14">
    <source>
        <dbReference type="EnsemblMetazoa" id="HelroP188546"/>
    </source>
</evidence>
<comment type="similarity">
    <text evidence="3">Belongs to the CFAP36 family.</text>
</comment>
<evidence type="ECO:0000256" key="11">
    <source>
        <dbReference type="SAM" id="MobiDB-lite"/>
    </source>
</evidence>
<dbReference type="EMBL" id="AMQM01000768">
    <property type="status" value="NOT_ANNOTATED_CDS"/>
    <property type="molecule type" value="Genomic_DNA"/>
</dbReference>
<feature type="region of interest" description="Disordered" evidence="11">
    <location>
        <begin position="308"/>
        <end position="356"/>
    </location>
</feature>
<dbReference type="eggNOG" id="KOG4511">
    <property type="taxonomic scope" value="Eukaryota"/>
</dbReference>
<evidence type="ECO:0000256" key="9">
    <source>
        <dbReference type="ARBA" id="ARBA00031593"/>
    </source>
</evidence>
<evidence type="ECO:0000256" key="6">
    <source>
        <dbReference type="ARBA" id="ARBA00023054"/>
    </source>
</evidence>
<proteinExistence type="inferred from homology"/>
<dbReference type="Proteomes" id="UP000015101">
    <property type="component" value="Unassembled WGS sequence"/>
</dbReference>
<dbReference type="GO" id="GO:0005930">
    <property type="term" value="C:axoneme"/>
    <property type="evidence" value="ECO:0000318"/>
    <property type="project" value="GO_Central"/>
</dbReference>
<dbReference type="InterPro" id="IPR038888">
    <property type="entry name" value="CFAP36"/>
</dbReference>
<dbReference type="PANTHER" id="PTHR21532">
    <property type="entry name" value="PHOSPHODIESTERASE HL"/>
    <property type="match status" value="1"/>
</dbReference>
<evidence type="ECO:0000313" key="15">
    <source>
        <dbReference type="Proteomes" id="UP000015101"/>
    </source>
</evidence>
<feature type="compositionally biased region" description="Basic and acidic residues" evidence="11">
    <location>
        <begin position="308"/>
        <end position="324"/>
    </location>
</feature>
<dbReference type="GeneID" id="20210936"/>
<reference evidence="15" key="1">
    <citation type="submission" date="2012-12" db="EMBL/GenBank/DDBJ databases">
        <authorList>
            <person name="Hellsten U."/>
            <person name="Grimwood J."/>
            <person name="Chapman J.A."/>
            <person name="Shapiro H."/>
            <person name="Aerts A."/>
            <person name="Otillar R.P."/>
            <person name="Terry A.Y."/>
            <person name="Boore J.L."/>
            <person name="Simakov O."/>
            <person name="Marletaz F."/>
            <person name="Cho S.-J."/>
            <person name="Edsinger-Gonzales E."/>
            <person name="Havlak P."/>
            <person name="Kuo D.-H."/>
            <person name="Larsson T."/>
            <person name="Lv J."/>
            <person name="Arendt D."/>
            <person name="Savage R."/>
            <person name="Osoegawa K."/>
            <person name="de Jong P."/>
            <person name="Lindberg D.R."/>
            <person name="Seaver E.C."/>
            <person name="Weisblat D.A."/>
            <person name="Putnam N.H."/>
            <person name="Grigoriev I.V."/>
            <person name="Rokhsar D.S."/>
        </authorList>
    </citation>
    <scope>NUCLEOTIDE SEQUENCE</scope>
</reference>
<dbReference type="OMA" id="SEMQLEY"/>
<dbReference type="OrthoDB" id="272687at2759"/>
<keyword evidence="6 10" id="KW-0175">Coiled coil</keyword>
<comment type="subcellular location">
    <subcellularLocation>
        <location evidence="1">Cell projection</location>
        <location evidence="1">Cilium</location>
    </subcellularLocation>
    <subcellularLocation>
        <location evidence="2">Cytoplasm</location>
    </subcellularLocation>
</comment>
<dbReference type="PANTHER" id="PTHR21532:SF0">
    <property type="entry name" value="CILIA- AND FLAGELLA-ASSOCIATED PROTEIN 36"/>
    <property type="match status" value="1"/>
</dbReference>
<accession>T1FQ39</accession>
<dbReference type="InterPro" id="IPR023379">
    <property type="entry name" value="BART_dom"/>
</dbReference>
<dbReference type="Pfam" id="PF11527">
    <property type="entry name" value="ARL2_Bind_BART"/>
    <property type="match status" value="1"/>
</dbReference>
<dbReference type="GO" id="GO:0097546">
    <property type="term" value="C:ciliary base"/>
    <property type="evidence" value="ECO:0000318"/>
    <property type="project" value="GO_Central"/>
</dbReference>
<keyword evidence="7" id="KW-0969">Cilium</keyword>
<evidence type="ECO:0000256" key="4">
    <source>
        <dbReference type="ARBA" id="ARBA00021815"/>
    </source>
</evidence>
<feature type="domain" description="BART" evidence="12">
    <location>
        <begin position="7"/>
        <end position="121"/>
    </location>
</feature>
<dbReference type="EMBL" id="KB096742">
    <property type="protein sequence ID" value="ESO01983.1"/>
    <property type="molecule type" value="Genomic_DNA"/>
</dbReference>
<organism evidence="14 15">
    <name type="scientific">Helobdella robusta</name>
    <name type="common">Californian leech</name>
    <dbReference type="NCBI Taxonomy" id="6412"/>
    <lineage>
        <taxon>Eukaryota</taxon>
        <taxon>Metazoa</taxon>
        <taxon>Spiralia</taxon>
        <taxon>Lophotrochozoa</taxon>
        <taxon>Annelida</taxon>
        <taxon>Clitellata</taxon>
        <taxon>Hirudinea</taxon>
        <taxon>Rhynchobdellida</taxon>
        <taxon>Glossiphoniidae</taxon>
        <taxon>Helobdella</taxon>
    </lineage>
</organism>
<evidence type="ECO:0000256" key="5">
    <source>
        <dbReference type="ARBA" id="ARBA00022490"/>
    </source>
</evidence>
<feature type="compositionally biased region" description="Basic and acidic residues" evidence="11">
    <location>
        <begin position="346"/>
        <end position="356"/>
    </location>
</feature>
<sequence length="395" mass="45637">MASKSRTTIFDEMLTYISEPVFQVPVNSFMDEHCLIFDIDLEPVMEHYKIYESYRKMVDKLLEAFCEDANISQDEVILGISKLNKIPDLHDLFYVYFEQVLSANDFKLFYPLMAKRNILIQEQVLAMILAATGILPDSLTKGPCHFHIEPKRKSGAKADERLTHSGVNTKAVNNEDGDKMEREIMHDVLRKSQTQKIVEEESCEEYFDSKSIEAVEREVKSLAKERKQLEERMKLMFLNSKPDDTEDAIGRKPKLSNELLTASEQEPSIDISKLNILTSSSKLSPEEIANRQNFLRQQRDKLLSMKKEAREKQLRRADEDEKSKNRPVSSRTARLLMKHNGQGDSGDDRSAKKEEEKKLALRRAIAEKLRQEEKKGLNIIELNICANNFIFIFVI</sequence>
<dbReference type="Gene3D" id="1.20.1520.10">
    <property type="entry name" value="ADP-ribosylation factor-like 2-binding protein, domain"/>
    <property type="match status" value="1"/>
</dbReference>
<keyword evidence="15" id="KW-1185">Reference proteome</keyword>
<dbReference type="AlphaFoldDB" id="T1FQ39"/>
<reference evidence="13 15" key="2">
    <citation type="journal article" date="2013" name="Nature">
        <title>Insights into bilaterian evolution from three spiralian genomes.</title>
        <authorList>
            <person name="Simakov O."/>
            <person name="Marletaz F."/>
            <person name="Cho S.J."/>
            <person name="Edsinger-Gonzales E."/>
            <person name="Havlak P."/>
            <person name="Hellsten U."/>
            <person name="Kuo D.H."/>
            <person name="Larsson T."/>
            <person name="Lv J."/>
            <person name="Arendt D."/>
            <person name="Savage R."/>
            <person name="Osoegawa K."/>
            <person name="de Jong P."/>
            <person name="Grimwood J."/>
            <person name="Chapman J.A."/>
            <person name="Shapiro H."/>
            <person name="Aerts A."/>
            <person name="Otillar R.P."/>
            <person name="Terry A.Y."/>
            <person name="Boore J.L."/>
            <person name="Grigoriev I.V."/>
            <person name="Lindberg D.R."/>
            <person name="Seaver E.C."/>
            <person name="Weisblat D.A."/>
            <person name="Putnam N.H."/>
            <person name="Rokhsar D.S."/>
        </authorList>
    </citation>
    <scope>NUCLEOTIDE SEQUENCE</scope>
</reference>
<evidence type="ECO:0000256" key="10">
    <source>
        <dbReference type="SAM" id="Coils"/>
    </source>
</evidence>
<evidence type="ECO:0000256" key="7">
    <source>
        <dbReference type="ARBA" id="ARBA00023069"/>
    </source>
</evidence>
<dbReference type="InParanoid" id="T1FQ39"/>
<name>T1FQ39_HELRO</name>
<evidence type="ECO:0000256" key="2">
    <source>
        <dbReference type="ARBA" id="ARBA00004496"/>
    </source>
</evidence>
<protein>
    <recommendedName>
        <fullName evidence="4">Cilia- and flagella-associated protein 36</fullName>
    </recommendedName>
    <alternativeName>
        <fullName evidence="9">Coiled-coil domain-containing protein 104</fullName>
    </alternativeName>
</protein>
<keyword evidence="8" id="KW-0966">Cell projection</keyword>
<dbReference type="RefSeq" id="XP_009019391.1">
    <property type="nucleotide sequence ID" value="XM_009021143.1"/>
</dbReference>